<protein>
    <submittedName>
        <fullName evidence="1">Uncharacterized protein</fullName>
    </submittedName>
</protein>
<accession>A0A6J7WSS6</accession>
<name>A0A6J7WSS6_9CAUD</name>
<reference evidence="1" key="1">
    <citation type="submission" date="2020-05" db="EMBL/GenBank/DDBJ databases">
        <authorList>
            <person name="Chiriac C."/>
            <person name="Salcher M."/>
            <person name="Ghai R."/>
            <person name="Kavagutti S V."/>
        </authorList>
    </citation>
    <scope>NUCLEOTIDE SEQUENCE</scope>
</reference>
<evidence type="ECO:0000313" key="1">
    <source>
        <dbReference type="EMBL" id="CAB5219782.1"/>
    </source>
</evidence>
<dbReference type="EMBL" id="LR798267">
    <property type="protein sequence ID" value="CAB5219782.1"/>
    <property type="molecule type" value="Genomic_DNA"/>
</dbReference>
<sequence length="80" mass="9317">MSYKLATDMVRQAFIEQCGYSPELFDSWLEKVLAEERNRIIELLDGEHSEWTTQHQEDRSVFIDDCSACFAIDIIKGDTQ</sequence>
<organism evidence="1">
    <name type="scientific">uncultured Caudovirales phage</name>
    <dbReference type="NCBI Taxonomy" id="2100421"/>
    <lineage>
        <taxon>Viruses</taxon>
        <taxon>Duplodnaviria</taxon>
        <taxon>Heunggongvirae</taxon>
        <taxon>Uroviricota</taxon>
        <taxon>Caudoviricetes</taxon>
        <taxon>Peduoviridae</taxon>
        <taxon>Maltschvirus</taxon>
        <taxon>Maltschvirus maltsch</taxon>
    </lineage>
</organism>
<gene>
    <name evidence="1" type="ORF">UFOVP221_139</name>
</gene>
<proteinExistence type="predicted"/>